<evidence type="ECO:0000313" key="3">
    <source>
        <dbReference type="Proteomes" id="UP000295391"/>
    </source>
</evidence>
<proteinExistence type="predicted"/>
<dbReference type="RefSeq" id="WP_133572885.1">
    <property type="nucleotide sequence ID" value="NZ_SNYR01000002.1"/>
</dbReference>
<dbReference type="PANTHER" id="PTHR34818:SF1">
    <property type="entry name" value="PROTEIN BLI-3"/>
    <property type="match status" value="1"/>
</dbReference>
<sequence>MTDFEKEFWKRLADVKAGLMDVEGRLFPMTPNLTQDDDGAIWFITAKGTDAAEAAAARKDIRFAMADNSSGLHGYVNGELSVSDDKGKLDQIWSIVASAWFDEGKQDHDLVLVKFVPREGEIWLSTESGAVFLFETIKANITDEEPDVGQRATLSFKHAA</sequence>
<evidence type="ECO:0000313" key="2">
    <source>
        <dbReference type="EMBL" id="TDQ64271.1"/>
    </source>
</evidence>
<dbReference type="InterPro" id="IPR052917">
    <property type="entry name" value="Stress-Dev_Protein"/>
</dbReference>
<protein>
    <submittedName>
        <fullName evidence="2">General stress protein 26</fullName>
    </submittedName>
</protein>
<dbReference type="OrthoDB" id="1432662at2"/>
<dbReference type="InterPro" id="IPR012349">
    <property type="entry name" value="Split_barrel_FMN-bd"/>
</dbReference>
<dbReference type="AlphaFoldDB" id="A0A4R6VVJ5"/>
<reference evidence="2 3" key="1">
    <citation type="submission" date="2019-03" db="EMBL/GenBank/DDBJ databases">
        <title>Genomic Encyclopedia of Type Strains, Phase III (KMG-III): the genomes of soil and plant-associated and newly described type strains.</title>
        <authorList>
            <person name="Whitman W."/>
        </authorList>
    </citation>
    <scope>NUCLEOTIDE SEQUENCE [LARGE SCALE GENOMIC DNA]</scope>
    <source>
        <strain evidence="2 3">CGMCC 1.7002</strain>
    </source>
</reference>
<dbReference type="PANTHER" id="PTHR34818">
    <property type="entry name" value="PROTEIN BLI-3"/>
    <property type="match status" value="1"/>
</dbReference>
<dbReference type="EMBL" id="SNYR01000002">
    <property type="protein sequence ID" value="TDQ64271.1"/>
    <property type="molecule type" value="Genomic_DNA"/>
</dbReference>
<dbReference type="InterPro" id="IPR038725">
    <property type="entry name" value="YdaG_split_barrel_FMN-bd"/>
</dbReference>
<evidence type="ECO:0000259" key="1">
    <source>
        <dbReference type="Pfam" id="PF16242"/>
    </source>
</evidence>
<accession>A0A4R6VVJ5</accession>
<comment type="caution">
    <text evidence="2">The sequence shown here is derived from an EMBL/GenBank/DDBJ whole genome shotgun (WGS) entry which is preliminary data.</text>
</comment>
<keyword evidence="3" id="KW-1185">Reference proteome</keyword>
<dbReference type="SUPFAM" id="SSF50475">
    <property type="entry name" value="FMN-binding split barrel"/>
    <property type="match status" value="1"/>
</dbReference>
<gene>
    <name evidence="2" type="ORF">ATL17_2287</name>
</gene>
<name>A0A4R6VVJ5_9HYPH</name>
<dbReference type="Gene3D" id="2.30.110.10">
    <property type="entry name" value="Electron Transport, Fmn-binding Protein, Chain A"/>
    <property type="match status" value="1"/>
</dbReference>
<feature type="domain" description="General stress protein FMN-binding split barrel" evidence="1">
    <location>
        <begin position="5"/>
        <end position="147"/>
    </location>
</feature>
<dbReference type="Pfam" id="PF16242">
    <property type="entry name" value="Pyrid_ox_like"/>
    <property type="match status" value="1"/>
</dbReference>
<dbReference type="Proteomes" id="UP000295391">
    <property type="component" value="Unassembled WGS sequence"/>
</dbReference>
<organism evidence="2 3">
    <name type="scientific">Maritalea mobilis</name>
    <dbReference type="NCBI Taxonomy" id="483324"/>
    <lineage>
        <taxon>Bacteria</taxon>
        <taxon>Pseudomonadati</taxon>
        <taxon>Pseudomonadota</taxon>
        <taxon>Alphaproteobacteria</taxon>
        <taxon>Hyphomicrobiales</taxon>
        <taxon>Devosiaceae</taxon>
        <taxon>Maritalea</taxon>
    </lineage>
</organism>